<reference evidence="2" key="1">
    <citation type="submission" date="2023-03" db="EMBL/GenBank/DDBJ databases">
        <title>Massive genome expansion in bonnet fungi (Mycena s.s.) driven by repeated elements and novel gene families across ecological guilds.</title>
        <authorList>
            <consortium name="Lawrence Berkeley National Laboratory"/>
            <person name="Harder C.B."/>
            <person name="Miyauchi S."/>
            <person name="Viragh M."/>
            <person name="Kuo A."/>
            <person name="Thoen E."/>
            <person name="Andreopoulos B."/>
            <person name="Lu D."/>
            <person name="Skrede I."/>
            <person name="Drula E."/>
            <person name="Henrissat B."/>
            <person name="Morin E."/>
            <person name="Kohler A."/>
            <person name="Barry K."/>
            <person name="LaButti K."/>
            <person name="Morin E."/>
            <person name="Salamov A."/>
            <person name="Lipzen A."/>
            <person name="Mereny Z."/>
            <person name="Hegedus B."/>
            <person name="Baldrian P."/>
            <person name="Stursova M."/>
            <person name="Weitz H."/>
            <person name="Taylor A."/>
            <person name="Grigoriev I.V."/>
            <person name="Nagy L.G."/>
            <person name="Martin F."/>
            <person name="Kauserud H."/>
        </authorList>
    </citation>
    <scope>NUCLEOTIDE SEQUENCE</scope>
    <source>
        <strain evidence="2">CBHHK002</strain>
    </source>
</reference>
<evidence type="ECO:0000313" key="2">
    <source>
        <dbReference type="EMBL" id="KAJ7321085.1"/>
    </source>
</evidence>
<name>A0AAD6ZGG2_9AGAR</name>
<comment type="caution">
    <text evidence="2">The sequence shown here is derived from an EMBL/GenBank/DDBJ whole genome shotgun (WGS) entry which is preliminary data.</text>
</comment>
<evidence type="ECO:0000256" key="1">
    <source>
        <dbReference type="SAM" id="MobiDB-lite"/>
    </source>
</evidence>
<feature type="region of interest" description="Disordered" evidence="1">
    <location>
        <begin position="145"/>
        <end position="166"/>
    </location>
</feature>
<dbReference type="AlphaFoldDB" id="A0AAD6ZGG2"/>
<sequence>MHQDQMLSPIVDCRLRSVVEELGVVKFIKRVDLDLAAAFCVVERNIRDLVGIDLHKKQVFECHVLPARLVIVVQECTQEGSVSRAHAALRRDKTYGEMSNGRSYPPRNHRMFAGSSMRVCRIRPRVRVGLLAVVSPQFAGAFRSSTSESEKRWQEEGRPSETPSTVGESYAVRFKSNYVIQPNCVAPAPPATGESEMPELRGSALGISSACSFFAPVNKVNHEKLFLSCIMVHYNHIIVDPPEYRISEEHTRFLMDQQIL</sequence>
<dbReference type="EMBL" id="JARIHO010000052">
    <property type="protein sequence ID" value="KAJ7321085.1"/>
    <property type="molecule type" value="Genomic_DNA"/>
</dbReference>
<proteinExistence type="predicted"/>
<accession>A0AAD6ZGG2</accession>
<dbReference type="Proteomes" id="UP001218218">
    <property type="component" value="Unassembled WGS sequence"/>
</dbReference>
<gene>
    <name evidence="2" type="ORF">DFH08DRAFT_1034281</name>
</gene>
<protein>
    <submittedName>
        <fullName evidence="2">Uncharacterized protein</fullName>
    </submittedName>
</protein>
<evidence type="ECO:0000313" key="3">
    <source>
        <dbReference type="Proteomes" id="UP001218218"/>
    </source>
</evidence>
<feature type="compositionally biased region" description="Basic and acidic residues" evidence="1">
    <location>
        <begin position="148"/>
        <end position="159"/>
    </location>
</feature>
<keyword evidence="3" id="KW-1185">Reference proteome</keyword>
<organism evidence="2 3">
    <name type="scientific">Mycena albidolilacea</name>
    <dbReference type="NCBI Taxonomy" id="1033008"/>
    <lineage>
        <taxon>Eukaryota</taxon>
        <taxon>Fungi</taxon>
        <taxon>Dikarya</taxon>
        <taxon>Basidiomycota</taxon>
        <taxon>Agaricomycotina</taxon>
        <taxon>Agaricomycetes</taxon>
        <taxon>Agaricomycetidae</taxon>
        <taxon>Agaricales</taxon>
        <taxon>Marasmiineae</taxon>
        <taxon>Mycenaceae</taxon>
        <taxon>Mycena</taxon>
    </lineage>
</organism>